<name>A0A1I6IQK6_9FIRM</name>
<dbReference type="Proteomes" id="UP000199659">
    <property type="component" value="Unassembled WGS sequence"/>
</dbReference>
<protein>
    <submittedName>
        <fullName evidence="1">Fur family transcriptional regulator, ferric uptake regulator</fullName>
    </submittedName>
</protein>
<dbReference type="RefSeq" id="WP_242940455.1">
    <property type="nucleotide sequence ID" value="NZ_FOYZ01000003.1"/>
</dbReference>
<dbReference type="GO" id="GO:0003700">
    <property type="term" value="F:DNA-binding transcription factor activity"/>
    <property type="evidence" value="ECO:0007669"/>
    <property type="project" value="InterPro"/>
</dbReference>
<proteinExistence type="predicted"/>
<gene>
    <name evidence="1" type="ORF">SAMN05661086_00978</name>
</gene>
<reference evidence="1 2" key="1">
    <citation type="submission" date="2016-10" db="EMBL/GenBank/DDBJ databases">
        <authorList>
            <person name="de Groot N.N."/>
        </authorList>
    </citation>
    <scope>NUCLEOTIDE SEQUENCE [LARGE SCALE GENOMIC DNA]</scope>
    <source>
        <strain evidence="1 2">743A</strain>
    </source>
</reference>
<organism evidence="1 2">
    <name type="scientific">Anaeromicropila populeti</name>
    <dbReference type="NCBI Taxonomy" id="37658"/>
    <lineage>
        <taxon>Bacteria</taxon>
        <taxon>Bacillati</taxon>
        <taxon>Bacillota</taxon>
        <taxon>Clostridia</taxon>
        <taxon>Lachnospirales</taxon>
        <taxon>Lachnospiraceae</taxon>
        <taxon>Anaeromicropila</taxon>
    </lineage>
</organism>
<dbReference type="STRING" id="37658.SAMN05661086_00978"/>
<sequence length="158" mass="18670">MAVLMKNQEQQFQTKMFKQELIFDELRKRGCRITSQRKIITEIILENECSCCKEIYYQAVLRDPSIGIATVYRMLNTLEEIGAINRKNMYQIHCEGFKCIENDNILVLDGNHVIEIKDSAWCQELKNRLKEKGILQNEDISFLVKIRKNEIEEEQMYG</sequence>
<dbReference type="Pfam" id="PF01475">
    <property type="entry name" value="FUR"/>
    <property type="match status" value="1"/>
</dbReference>
<evidence type="ECO:0000313" key="2">
    <source>
        <dbReference type="Proteomes" id="UP000199659"/>
    </source>
</evidence>
<dbReference type="AlphaFoldDB" id="A0A1I6IQK6"/>
<dbReference type="EMBL" id="FOYZ01000003">
    <property type="protein sequence ID" value="SFR68530.1"/>
    <property type="molecule type" value="Genomic_DNA"/>
</dbReference>
<keyword evidence="2" id="KW-1185">Reference proteome</keyword>
<dbReference type="InterPro" id="IPR036388">
    <property type="entry name" value="WH-like_DNA-bd_sf"/>
</dbReference>
<dbReference type="InterPro" id="IPR036390">
    <property type="entry name" value="WH_DNA-bd_sf"/>
</dbReference>
<dbReference type="InterPro" id="IPR002481">
    <property type="entry name" value="FUR"/>
</dbReference>
<evidence type="ECO:0000313" key="1">
    <source>
        <dbReference type="EMBL" id="SFR68530.1"/>
    </source>
</evidence>
<accession>A0A1I6IQK6</accession>
<dbReference type="Gene3D" id="1.10.10.10">
    <property type="entry name" value="Winged helix-like DNA-binding domain superfamily/Winged helix DNA-binding domain"/>
    <property type="match status" value="1"/>
</dbReference>
<dbReference type="SUPFAM" id="SSF46785">
    <property type="entry name" value="Winged helix' DNA-binding domain"/>
    <property type="match status" value="1"/>
</dbReference>